<dbReference type="AlphaFoldDB" id="A0A640KSS0"/>
<keyword evidence="1" id="KW-0812">Transmembrane</keyword>
<feature type="transmembrane region" description="Helical" evidence="1">
    <location>
        <begin position="698"/>
        <end position="716"/>
    </location>
</feature>
<feature type="transmembrane region" description="Helical" evidence="1">
    <location>
        <begin position="51"/>
        <end position="68"/>
    </location>
</feature>
<feature type="transmembrane region" description="Helical" evidence="1">
    <location>
        <begin position="600"/>
        <end position="619"/>
    </location>
</feature>
<feature type="transmembrane region" description="Helical" evidence="1">
    <location>
        <begin position="858"/>
        <end position="875"/>
    </location>
</feature>
<name>A0A640KSS0_LEITA</name>
<accession>A0A640KSS0</accession>
<feature type="transmembrane region" description="Helical" evidence="1">
    <location>
        <begin position="772"/>
        <end position="792"/>
    </location>
</feature>
<evidence type="ECO:0000313" key="3">
    <source>
        <dbReference type="Proteomes" id="UP000419144"/>
    </source>
</evidence>
<feature type="transmembrane region" description="Helical" evidence="1">
    <location>
        <begin position="98"/>
        <end position="120"/>
    </location>
</feature>
<comment type="caution">
    <text evidence="2">The sequence shown here is derived from an EMBL/GenBank/DDBJ whole genome shotgun (WGS) entry which is preliminary data.</text>
</comment>
<reference evidence="2" key="1">
    <citation type="submission" date="2019-11" db="EMBL/GenBank/DDBJ databases">
        <title>Leishmania tarentolae CDS.</title>
        <authorList>
            <person name="Goto Y."/>
            <person name="Yamagishi J."/>
        </authorList>
    </citation>
    <scope>NUCLEOTIDE SEQUENCE [LARGE SCALE GENOMIC DNA]</scope>
    <source>
        <strain evidence="2">Parrot Tar II</strain>
    </source>
</reference>
<dbReference type="OrthoDB" id="273623at2759"/>
<feature type="transmembrane region" description="Helical" evidence="1">
    <location>
        <begin position="542"/>
        <end position="567"/>
    </location>
</feature>
<organism evidence="2 3">
    <name type="scientific">Leishmania tarentolae</name>
    <name type="common">Sauroleishmania tarentolae</name>
    <dbReference type="NCBI Taxonomy" id="5689"/>
    <lineage>
        <taxon>Eukaryota</taxon>
        <taxon>Discoba</taxon>
        <taxon>Euglenozoa</taxon>
        <taxon>Kinetoplastea</taxon>
        <taxon>Metakinetoplastina</taxon>
        <taxon>Trypanosomatida</taxon>
        <taxon>Trypanosomatidae</taxon>
        <taxon>Leishmaniinae</taxon>
        <taxon>Leishmania</taxon>
        <taxon>lizard Leishmania</taxon>
    </lineage>
</organism>
<keyword evidence="3" id="KW-1185">Reference proteome</keyword>
<keyword evidence="1" id="KW-1133">Transmembrane helix</keyword>
<feature type="transmembrane region" description="Helical" evidence="1">
    <location>
        <begin position="12"/>
        <end position="39"/>
    </location>
</feature>
<evidence type="ECO:0000313" key="2">
    <source>
        <dbReference type="EMBL" id="GET92666.1"/>
    </source>
</evidence>
<sequence>MDVIRCGEATVYAGVALLCGVMAILAMTRVFLYTLGALVSHVVKDGCFPPLLERSVCAAMLITAVVLFGHVSALISWMVLLATVTSGALCWSPRSFRWIGVGSFILYSLALMHVVGPAFVEEVDPTRLEASALVQGQRVLIPSLSSLRTGDVSSSSLPLLPALRIYSYYDKVTIEGSASPLDTSPVSVLLPRLPFDLSAWWTHGVRGVSGLKGGVKECSRGYCVTEGAVLPFPTHHIIASGDNTQLLHYTRDMDISAPIWAGSDNIHLLGHRSAIRHSHVYCIIPEKGADTIPLSTPTVPSLVGVRCLRLRDSILLRNVTIHWISYPLSSAPPSTFAEAERRVDTSSSAPYAWRSLHVGTDSEKSCLAVQAQLKEEFGIVVSSALIECIDKLDVATLPPSFVAKAPLLLWLGWQLPGYAHRVQDILLFLLHHVAPPVSKLVLVICRMSCEAASALAQQCGACLVQMAPYVKHGAEQVALFVGGAVCGSPAQREMLMGAAEGPADSRKPVLLAMAIPSSRCAALRRAHATHSAFRAGAQTRTFVLAAVSAVVDSLDLVPGVWSMYAWAWKAEYRITVWIVAALQNIVCFTVYMAVQPIVRVLIVAAQYVAALAPKVVILLRCLWRGVSQLRIFAYLAHLWTSLWALEKCVWYYEWTGLDLVLTFLTTQCATVACVFARHAVLSVGWASGLVRYYNSTSFSIHIAVTFVQTALLGIAMRNKLDMLVEAEQQQAQGRNLLTRYMPTRLAAWLPSSSFANRVNGFWMMMRTHLAECVRYFLLHAVAVLVLIGLSVLPFASKLYALSLRYLFPWLSCQYFLAFFSHDLPTARRVAVYFVGRMAVATVLQNTIGDFIYRMLKDLLIAVGLTGGLALLLWGWPHRATLAKQVATVIADSLEATPMPTRVNVKTTSGRSNAALGAVEEASEDEEVRQRDDSVAMRIDLSDVA</sequence>
<evidence type="ECO:0000256" key="1">
    <source>
        <dbReference type="SAM" id="Phobius"/>
    </source>
</evidence>
<feature type="transmembrane region" description="Helical" evidence="1">
    <location>
        <begin position="574"/>
        <end position="594"/>
    </location>
</feature>
<keyword evidence="1" id="KW-0472">Membrane</keyword>
<protein>
    <recommendedName>
        <fullName evidence="4">Transmembrane protein</fullName>
    </recommendedName>
</protein>
<dbReference type="EMBL" id="BLBS01000056">
    <property type="protein sequence ID" value="GET92666.1"/>
    <property type="molecule type" value="Genomic_DNA"/>
</dbReference>
<evidence type="ECO:0008006" key="4">
    <source>
        <dbReference type="Google" id="ProtNLM"/>
    </source>
</evidence>
<dbReference type="VEuPathDB" id="TriTrypDB:LtaPh_3516600"/>
<gene>
    <name evidence="2" type="ORF">LtaPh_3516600</name>
</gene>
<proteinExistence type="predicted"/>
<dbReference type="Proteomes" id="UP000419144">
    <property type="component" value="Unassembled WGS sequence"/>
</dbReference>